<dbReference type="WBParaSite" id="SRDH1_65190.1">
    <property type="protein sequence ID" value="SRDH1_65190.1"/>
    <property type="gene ID" value="SRDH1_65190"/>
</dbReference>
<reference evidence="1" key="1">
    <citation type="submission" date="2022-06" db="EMBL/GenBank/DDBJ databases">
        <authorList>
            <person name="Berger JAMES D."/>
            <person name="Berger JAMES D."/>
        </authorList>
    </citation>
    <scope>NUCLEOTIDE SEQUENCE [LARGE SCALE GENOMIC DNA]</scope>
</reference>
<accession>A0AA85FWS9</accession>
<dbReference type="AlphaFoldDB" id="A0AA85FWS9"/>
<sequence length="104" mass="11277">MCAVTSTYDFLASAGILSESAAFPLFSCLMTILISRIIDEVMSTEESVRTASISVDSMEVAFTIVPHSVLPTCSLFHIVVSHFFLLQLLSLSLPCPPYISACQI</sequence>
<dbReference type="Proteomes" id="UP000050792">
    <property type="component" value="Unassembled WGS sequence"/>
</dbReference>
<protein>
    <submittedName>
        <fullName evidence="2">Uncharacterized protein</fullName>
    </submittedName>
</protein>
<organism evidence="1 2">
    <name type="scientific">Schistosoma rodhaini</name>
    <dbReference type="NCBI Taxonomy" id="6188"/>
    <lineage>
        <taxon>Eukaryota</taxon>
        <taxon>Metazoa</taxon>
        <taxon>Spiralia</taxon>
        <taxon>Lophotrochozoa</taxon>
        <taxon>Platyhelminthes</taxon>
        <taxon>Trematoda</taxon>
        <taxon>Digenea</taxon>
        <taxon>Strigeidida</taxon>
        <taxon>Schistosomatoidea</taxon>
        <taxon>Schistosomatidae</taxon>
        <taxon>Schistosoma</taxon>
    </lineage>
</organism>
<proteinExistence type="predicted"/>
<evidence type="ECO:0000313" key="2">
    <source>
        <dbReference type="WBParaSite" id="SRDH1_65190.1"/>
    </source>
</evidence>
<name>A0AA85FWS9_9TREM</name>
<evidence type="ECO:0000313" key="1">
    <source>
        <dbReference type="Proteomes" id="UP000050792"/>
    </source>
</evidence>
<reference evidence="2" key="2">
    <citation type="submission" date="2023-11" db="UniProtKB">
        <authorList>
            <consortium name="WormBaseParasite"/>
        </authorList>
    </citation>
    <scope>IDENTIFICATION</scope>
</reference>
<keyword evidence="1" id="KW-1185">Reference proteome</keyword>